<evidence type="ECO:0000313" key="2">
    <source>
        <dbReference type="Proteomes" id="UP000186216"/>
    </source>
</evidence>
<evidence type="ECO:0000313" key="1">
    <source>
        <dbReference type="EMBL" id="SIT02130.1"/>
    </source>
</evidence>
<reference evidence="1 2" key="1">
    <citation type="submission" date="2017-01" db="EMBL/GenBank/DDBJ databases">
        <authorList>
            <person name="Varghese N."/>
            <person name="Submissions S."/>
        </authorList>
    </citation>
    <scope>NUCLEOTIDE SEQUENCE [LARGE SCALE GENOMIC DNA]</scope>
    <source>
        <strain evidence="1 2">DSM 18447</strain>
    </source>
</reference>
<protein>
    <submittedName>
        <fullName evidence="1">Uncharacterized protein</fullName>
    </submittedName>
</protein>
<proteinExistence type="predicted"/>
<dbReference type="AlphaFoldDB" id="A0AA45W6K2"/>
<accession>A0AA45W6K2</accession>
<sequence length="135" mass="15168">MQLQNQFSSDETGNMLGLLTLVAVDFGYLPLDSAELLLIHGLIDVREEKAATANGQKVIEVYVPTQESINFVTKVKKDLPTDLDVSSLIQDFDGLPAGGKRKWVVSQSYLQKWRASGKRVLPKSIIRRWRPRISL</sequence>
<gene>
    <name evidence="1" type="ORF">SAMN05421772_112143</name>
</gene>
<dbReference type="EMBL" id="FTOU01000012">
    <property type="protein sequence ID" value="SIT02130.1"/>
    <property type="molecule type" value="Genomic_DNA"/>
</dbReference>
<comment type="caution">
    <text evidence="1">The sequence shown here is derived from an EMBL/GenBank/DDBJ whole genome shotgun (WGS) entry which is preliminary data.</text>
</comment>
<name>A0AA45W6K2_9RHOB</name>
<dbReference type="Proteomes" id="UP000186216">
    <property type="component" value="Unassembled WGS sequence"/>
</dbReference>
<organism evidence="1 2">
    <name type="scientific">Paracoccus saliphilus</name>
    <dbReference type="NCBI Taxonomy" id="405559"/>
    <lineage>
        <taxon>Bacteria</taxon>
        <taxon>Pseudomonadati</taxon>
        <taxon>Pseudomonadota</taxon>
        <taxon>Alphaproteobacteria</taxon>
        <taxon>Rhodobacterales</taxon>
        <taxon>Paracoccaceae</taxon>
        <taxon>Paracoccus</taxon>
    </lineage>
</organism>